<dbReference type="EMBL" id="MFKW01000019">
    <property type="protein sequence ID" value="OGG51696.1"/>
    <property type="molecule type" value="Genomic_DNA"/>
</dbReference>
<dbReference type="Proteomes" id="UP000176445">
    <property type="component" value="Unassembled WGS sequence"/>
</dbReference>
<dbReference type="SUPFAM" id="SSF51735">
    <property type="entry name" value="NAD(P)-binding Rossmann-fold domains"/>
    <property type="match status" value="1"/>
</dbReference>
<feature type="domain" description="NAD-dependent epimerase/dehydratase" evidence="1">
    <location>
        <begin position="3"/>
        <end position="220"/>
    </location>
</feature>
<evidence type="ECO:0000259" key="1">
    <source>
        <dbReference type="Pfam" id="PF01370"/>
    </source>
</evidence>
<dbReference type="InterPro" id="IPR036291">
    <property type="entry name" value="NAD(P)-bd_dom_sf"/>
</dbReference>
<gene>
    <name evidence="2" type="ORF">A2704_05250</name>
</gene>
<name>A0A1F6CR87_9BACT</name>
<dbReference type="InterPro" id="IPR050177">
    <property type="entry name" value="Lipid_A_modif_metabolic_enz"/>
</dbReference>
<dbReference type="AlphaFoldDB" id="A0A1F6CR87"/>
<dbReference type="PANTHER" id="PTHR43245">
    <property type="entry name" value="BIFUNCTIONAL POLYMYXIN RESISTANCE PROTEIN ARNA"/>
    <property type="match status" value="1"/>
</dbReference>
<dbReference type="CDD" id="cd08946">
    <property type="entry name" value="SDR_e"/>
    <property type="match status" value="1"/>
</dbReference>
<protein>
    <recommendedName>
        <fullName evidence="1">NAD-dependent epimerase/dehydratase domain-containing protein</fullName>
    </recommendedName>
</protein>
<evidence type="ECO:0000313" key="2">
    <source>
        <dbReference type="EMBL" id="OGG51696.1"/>
    </source>
</evidence>
<evidence type="ECO:0000313" key="3">
    <source>
        <dbReference type="Proteomes" id="UP000176445"/>
    </source>
</evidence>
<comment type="caution">
    <text evidence="2">The sequence shown here is derived from an EMBL/GenBank/DDBJ whole genome shotgun (WGS) entry which is preliminary data.</text>
</comment>
<organism evidence="2 3">
    <name type="scientific">Candidatus Kaiserbacteria bacterium RIFCSPHIGHO2_01_FULL_54_36b</name>
    <dbReference type="NCBI Taxonomy" id="1798483"/>
    <lineage>
        <taxon>Bacteria</taxon>
        <taxon>Candidatus Kaiseribacteriota</taxon>
    </lineage>
</organism>
<sequence>MRVLVVGGAGYIGGAVTDVLKKRKIDFTVYDALLYEHHYLKPVDFISGDVRDARKLKKLFAKYTHVIWLAAIVGDPACKVRPELTIAVNRDAVKALAKHFTGRIVFLSTCSVYGENTAEADETAEPNPLSLYAQTKLAAEKTLANADAIIFRLGTVFGVSDEFSRLRMDLAVNYMTARAVTNGELSIFGGEQWRPFIHVRNVAEAVVNALSSKKTGVYNLSTMNYQISDLGKEIARITGCKIKYADEKFQDARNYYVSTKKAKRDGVLKFDKILPISFGVKQISDLVHTGRVKYTDADIYYNERHIANLNNDNKLS</sequence>
<reference evidence="2 3" key="1">
    <citation type="journal article" date="2016" name="Nat. Commun.">
        <title>Thousands of microbial genomes shed light on interconnected biogeochemical processes in an aquifer system.</title>
        <authorList>
            <person name="Anantharaman K."/>
            <person name="Brown C.T."/>
            <person name="Hug L.A."/>
            <person name="Sharon I."/>
            <person name="Castelle C.J."/>
            <person name="Probst A.J."/>
            <person name="Thomas B.C."/>
            <person name="Singh A."/>
            <person name="Wilkins M.J."/>
            <person name="Karaoz U."/>
            <person name="Brodie E.L."/>
            <person name="Williams K.H."/>
            <person name="Hubbard S.S."/>
            <person name="Banfield J.F."/>
        </authorList>
    </citation>
    <scope>NUCLEOTIDE SEQUENCE [LARGE SCALE GENOMIC DNA]</scope>
</reference>
<dbReference type="Pfam" id="PF01370">
    <property type="entry name" value="Epimerase"/>
    <property type="match status" value="1"/>
</dbReference>
<dbReference type="InterPro" id="IPR001509">
    <property type="entry name" value="Epimerase_deHydtase"/>
</dbReference>
<proteinExistence type="predicted"/>
<dbReference type="PANTHER" id="PTHR43245:SF23">
    <property type="entry name" value="NAD(P)-BINDING DOMAIN-CONTAINING PROTEIN"/>
    <property type="match status" value="1"/>
</dbReference>
<dbReference type="Gene3D" id="3.40.50.720">
    <property type="entry name" value="NAD(P)-binding Rossmann-like Domain"/>
    <property type="match status" value="1"/>
</dbReference>
<accession>A0A1F6CR87</accession>